<proteinExistence type="predicted"/>
<reference evidence="2" key="1">
    <citation type="submission" date="2018-07" db="EMBL/GenBank/DDBJ databases">
        <title>Streptacidiphilus bronchialis DSM 106435 chromosome.</title>
        <authorList>
            <person name="Batra D."/>
            <person name="Gulvik C.A."/>
        </authorList>
    </citation>
    <scope>NUCLEOTIDE SEQUENCE [LARGE SCALE GENOMIC DNA]</scope>
    <source>
        <strain evidence="2">DSM 106435</strain>
    </source>
</reference>
<dbReference type="PANTHER" id="PTHR34817:SF2">
    <property type="entry name" value="NUCLEOTIDYLTRANSFERASE"/>
    <property type="match status" value="1"/>
</dbReference>
<dbReference type="PANTHER" id="PTHR34817">
    <property type="entry name" value="NUCLEOTIDYLTRANSFERASE"/>
    <property type="match status" value="1"/>
</dbReference>
<dbReference type="OrthoDB" id="243791at2"/>
<keyword evidence="1" id="KW-0808">Transferase</keyword>
<dbReference type="InterPro" id="IPR018775">
    <property type="entry name" value="RlaP"/>
</dbReference>
<gene>
    <name evidence="1" type="ORF">C7M71_011475</name>
</gene>
<dbReference type="KEGG" id="stri:C7M71_011475"/>
<keyword evidence="2" id="KW-1185">Reference proteome</keyword>
<evidence type="ECO:0000313" key="1">
    <source>
        <dbReference type="EMBL" id="AXI77966.1"/>
    </source>
</evidence>
<accession>A0A345SW61</accession>
<organism evidence="1 2">
    <name type="scientific">Peterkaempfera bronchialis</name>
    <dbReference type="NCBI Taxonomy" id="2126346"/>
    <lineage>
        <taxon>Bacteria</taxon>
        <taxon>Bacillati</taxon>
        <taxon>Actinomycetota</taxon>
        <taxon>Actinomycetes</taxon>
        <taxon>Kitasatosporales</taxon>
        <taxon>Streptomycetaceae</taxon>
        <taxon>Peterkaempfera</taxon>
    </lineage>
</organism>
<protein>
    <submittedName>
        <fullName evidence="1">Nucleotidyltransferase</fullName>
    </submittedName>
</protein>
<name>A0A345SW61_9ACTN</name>
<dbReference type="Proteomes" id="UP000249340">
    <property type="component" value="Chromosome"/>
</dbReference>
<dbReference type="EMBL" id="CP031264">
    <property type="protein sequence ID" value="AXI77966.1"/>
    <property type="molecule type" value="Genomic_DNA"/>
</dbReference>
<dbReference type="Pfam" id="PF10127">
    <property type="entry name" value="RlaP"/>
    <property type="match status" value="1"/>
</dbReference>
<sequence>MESWEHLVTEHTVLSVIVGSRAFGLATEASDTDRRGIFVTPTSAFWRLEKPPRHLAGPLPEQFSWEVERICELALAGNPSALEVLHSPLVEHTTPVGDELRALAPAFLSRRIHRTFVRHADSQFARAEARRARGEQPKGKHLLHLLRLLACCAGLLETGRLRLDVGEERAALLAVGRGEIDWDEIGVRRDRLTRRADAALADSPLPAEPDTARVEEWLVSVRRRTLDAERVSP</sequence>
<dbReference type="AlphaFoldDB" id="A0A345SW61"/>
<dbReference type="GO" id="GO:0016740">
    <property type="term" value="F:transferase activity"/>
    <property type="evidence" value="ECO:0007669"/>
    <property type="project" value="UniProtKB-KW"/>
</dbReference>
<evidence type="ECO:0000313" key="2">
    <source>
        <dbReference type="Proteomes" id="UP000249340"/>
    </source>
</evidence>